<proteinExistence type="predicted"/>
<organism evidence="1 2">
    <name type="scientific">Spirosoma arboris</name>
    <dbReference type="NCBI Taxonomy" id="2682092"/>
    <lineage>
        <taxon>Bacteria</taxon>
        <taxon>Pseudomonadati</taxon>
        <taxon>Bacteroidota</taxon>
        <taxon>Cytophagia</taxon>
        <taxon>Cytophagales</taxon>
        <taxon>Cytophagaceae</taxon>
        <taxon>Spirosoma</taxon>
    </lineage>
</organism>
<dbReference type="AlphaFoldDB" id="A0A7K1SNP5"/>
<sequence length="461" mass="49511">MAVPDSTGLKSLIDSNIPDATPTQQRRGKASFVRYVLYQLIDWVTTAINGNLTTWYKVGTTSAPLVNTDDVYRTGKTILGRSTDDGSGAMLQTDSASLGLVNGLSLNRTISVSHPTTQYWKVATLPTSGSYAFLRFALHISTDVVAEYTQIEQYNLVSREIGTGQKFKYSQYAGIDKANKRAYVVITQRSTGERDVYLKTNAGSSAWVHISFLINITCQVYSTVVAVDSLPGTDTQVWSSETTDPIHWFQGDGSIKTTGNLQADGLVRLSNAIGAKKIALYDPLNNDHQFYGFGVLASQFRYQIDSSASAHVFSAGLTPATSKELMRIQGNGLVDVTGMTRVKSFTVPTSDSGVEIIYGASPGNGGILCYDRTAGAYLNLNIDGSNVNVNSGNATTGKMGVNTGSPTSALHVKGSTGHQQLRLETSYTPTSTADTNGAVGQVAWDANYVYVKTTAGWKRTA</sequence>
<name>A0A7K1SNP5_9BACT</name>
<dbReference type="Proteomes" id="UP000436006">
    <property type="component" value="Unassembled WGS sequence"/>
</dbReference>
<accession>A0A7K1SNP5</accession>
<dbReference type="EMBL" id="WPIN01000022">
    <property type="protein sequence ID" value="MVM35283.1"/>
    <property type="molecule type" value="Genomic_DNA"/>
</dbReference>
<reference evidence="1 2" key="1">
    <citation type="submission" date="2019-12" db="EMBL/GenBank/DDBJ databases">
        <title>Spirosoma sp. HMF4905 genome sequencing and assembly.</title>
        <authorList>
            <person name="Kang H."/>
            <person name="Cha I."/>
            <person name="Kim H."/>
            <person name="Joh K."/>
        </authorList>
    </citation>
    <scope>NUCLEOTIDE SEQUENCE [LARGE SCALE GENOMIC DNA]</scope>
    <source>
        <strain evidence="1 2">HMF4905</strain>
    </source>
</reference>
<comment type="caution">
    <text evidence="1">The sequence shown here is derived from an EMBL/GenBank/DDBJ whole genome shotgun (WGS) entry which is preliminary data.</text>
</comment>
<dbReference type="RefSeq" id="WP_198175028.1">
    <property type="nucleotide sequence ID" value="NZ_WPIN01000022.1"/>
</dbReference>
<gene>
    <name evidence="1" type="ORF">GO755_35000</name>
</gene>
<evidence type="ECO:0000313" key="1">
    <source>
        <dbReference type="EMBL" id="MVM35283.1"/>
    </source>
</evidence>
<keyword evidence="2" id="KW-1185">Reference proteome</keyword>
<feature type="non-terminal residue" evidence="1">
    <location>
        <position position="461"/>
    </location>
</feature>
<evidence type="ECO:0000313" key="2">
    <source>
        <dbReference type="Proteomes" id="UP000436006"/>
    </source>
</evidence>
<protein>
    <submittedName>
        <fullName evidence="1">Uncharacterized protein</fullName>
    </submittedName>
</protein>